<organism evidence="3 4">
    <name type="scientific">Rhododendron williamsianum</name>
    <dbReference type="NCBI Taxonomy" id="262921"/>
    <lineage>
        <taxon>Eukaryota</taxon>
        <taxon>Viridiplantae</taxon>
        <taxon>Streptophyta</taxon>
        <taxon>Embryophyta</taxon>
        <taxon>Tracheophyta</taxon>
        <taxon>Spermatophyta</taxon>
        <taxon>Magnoliopsida</taxon>
        <taxon>eudicotyledons</taxon>
        <taxon>Gunneridae</taxon>
        <taxon>Pentapetalae</taxon>
        <taxon>asterids</taxon>
        <taxon>Ericales</taxon>
        <taxon>Ericaceae</taxon>
        <taxon>Ericoideae</taxon>
        <taxon>Rhodoreae</taxon>
        <taxon>Rhododendron</taxon>
    </lineage>
</organism>
<dbReference type="EMBL" id="QEFC01003475">
    <property type="protein sequence ID" value="KAE9447859.1"/>
    <property type="molecule type" value="Genomic_DNA"/>
</dbReference>
<feature type="chain" id="PRO_5025354154" description="SCP domain-containing protein" evidence="2">
    <location>
        <begin position="20"/>
        <end position="107"/>
    </location>
</feature>
<feature type="non-terminal residue" evidence="3">
    <location>
        <position position="1"/>
    </location>
</feature>
<reference evidence="3 4" key="1">
    <citation type="journal article" date="2019" name="Genome Biol. Evol.">
        <title>The Rhododendron genome and chromosomal organization provide insight into shared whole-genome duplications across the heath family (Ericaceae).</title>
        <authorList>
            <person name="Soza V.L."/>
            <person name="Lindsley D."/>
            <person name="Waalkes A."/>
            <person name="Ramage E."/>
            <person name="Patwardhan R.P."/>
            <person name="Burton J.N."/>
            <person name="Adey A."/>
            <person name="Kumar A."/>
            <person name="Qiu R."/>
            <person name="Shendure J."/>
            <person name="Hall B."/>
        </authorList>
    </citation>
    <scope>NUCLEOTIDE SEQUENCE [LARGE SCALE GENOMIC DNA]</scope>
    <source>
        <strain evidence="3">RSF 1966-606</strain>
    </source>
</reference>
<dbReference type="OrthoDB" id="337038at2759"/>
<keyword evidence="4" id="KW-1185">Reference proteome</keyword>
<evidence type="ECO:0008006" key="5">
    <source>
        <dbReference type="Google" id="ProtNLM"/>
    </source>
</evidence>
<protein>
    <recommendedName>
        <fullName evidence="5">SCP domain-containing protein</fullName>
    </recommendedName>
</protein>
<dbReference type="AlphaFoldDB" id="A0A6A4KYB7"/>
<evidence type="ECO:0000256" key="1">
    <source>
        <dbReference type="SAM" id="MobiDB-lite"/>
    </source>
</evidence>
<dbReference type="Proteomes" id="UP000428333">
    <property type="component" value="Linkage Group LG12"/>
</dbReference>
<feature type="region of interest" description="Disordered" evidence="1">
    <location>
        <begin position="65"/>
        <end position="92"/>
    </location>
</feature>
<proteinExistence type="predicted"/>
<feature type="signal peptide" evidence="2">
    <location>
        <begin position="1"/>
        <end position="19"/>
    </location>
</feature>
<evidence type="ECO:0000313" key="4">
    <source>
        <dbReference type="Proteomes" id="UP000428333"/>
    </source>
</evidence>
<keyword evidence="2" id="KW-0732">Signal</keyword>
<name>A0A6A4KYB7_9ERIC</name>
<accession>A0A6A4KYB7</accession>
<sequence length="107" mass="11802">MSILPLLKALIIISTFLHAQLVDVESSVERGQPTHNSIPNLISNQQQSQRLSSDAQEYLNAHNRIRRKKGVPPLNGMESSPNTRSIGRTRASMSVTPITTLTGLWGE</sequence>
<gene>
    <name evidence="3" type="ORF">C3L33_20238</name>
</gene>
<feature type="compositionally biased region" description="Polar residues" evidence="1">
    <location>
        <begin position="77"/>
        <end position="92"/>
    </location>
</feature>
<evidence type="ECO:0000313" key="3">
    <source>
        <dbReference type="EMBL" id="KAE9447859.1"/>
    </source>
</evidence>
<evidence type="ECO:0000256" key="2">
    <source>
        <dbReference type="SAM" id="SignalP"/>
    </source>
</evidence>
<comment type="caution">
    <text evidence="3">The sequence shown here is derived from an EMBL/GenBank/DDBJ whole genome shotgun (WGS) entry which is preliminary data.</text>
</comment>